<evidence type="ECO:0008006" key="3">
    <source>
        <dbReference type="Google" id="ProtNLM"/>
    </source>
</evidence>
<evidence type="ECO:0000313" key="1">
    <source>
        <dbReference type="EMBL" id="ABN47122.1"/>
    </source>
</evidence>
<geneLocation type="plasmid" evidence="1 2">
    <name>pSmeSM11b</name>
</geneLocation>
<proteinExistence type="predicted"/>
<evidence type="ECO:0000313" key="2">
    <source>
        <dbReference type="Proteomes" id="UP000009045"/>
    </source>
</evidence>
<dbReference type="Proteomes" id="UP000009045">
    <property type="component" value="Plasmid pSmeSM11b"/>
</dbReference>
<protein>
    <recommendedName>
        <fullName evidence="3">Transposase</fullName>
    </recommendedName>
</protein>
<organism evidence="1 2">
    <name type="scientific">Sinorhizobium meliloti (strain SM11)</name>
    <dbReference type="NCBI Taxonomy" id="707241"/>
    <lineage>
        <taxon>Bacteria</taxon>
        <taxon>Pseudomonadati</taxon>
        <taxon>Pseudomonadota</taxon>
        <taxon>Alphaproteobacteria</taxon>
        <taxon>Hyphomicrobiales</taxon>
        <taxon>Rhizobiaceae</taxon>
        <taxon>Sinorhizobium/Ensifer group</taxon>
        <taxon>Sinorhizobium</taxon>
    </lineage>
</organism>
<name>A4KVM1_SINMM</name>
<accession>A4KVM1</accession>
<dbReference type="AlphaFoldDB" id="A4KVM1"/>
<dbReference type="RefSeq" id="WP_012477310.1">
    <property type="nucleotide sequence ID" value="NC_010865.1"/>
</dbReference>
<reference evidence="1 2" key="1">
    <citation type="journal article" date="2007" name="FEMS Microbiol. Lett.">
        <title>Sequence analysis of the 181-kb accessory plasmid pSmeSM11b, isolated from a dominant Sinorhizobium meliloti strain identified during a long-term field release experiment.</title>
        <authorList>
            <person name="Stiens M."/>
            <person name="Schneiker S."/>
            <person name="Puhler A."/>
            <person name="Schluter A."/>
        </authorList>
    </citation>
    <scope>NUCLEOTIDE SEQUENCE [LARGE SCALE GENOMIC DNA]</scope>
    <source>
        <strain evidence="1 2">SM11</strain>
        <plasmid evidence="2">pSmeSM11b</plasmid>
    </source>
</reference>
<sequence>MELYLKVRLAVSEGMSRRLAAKHFNISRDSVAKMGAGQEQFKILR</sequence>
<dbReference type="EMBL" id="EF066650">
    <property type="protein sequence ID" value="ABN47122.1"/>
    <property type="molecule type" value="Genomic_DNA"/>
</dbReference>
<keyword evidence="1" id="KW-0614">Plasmid</keyword>
<reference evidence="2" key="2">
    <citation type="journal article" date="2011" name="J. Biotechnol.">
        <title>The complete genome sequence of the dominant Sinorhizobium meliloti field isolate SM11 extends the S. meliloti pan-genome.</title>
        <authorList>
            <person name="Schneiker-Bekel S."/>
            <person name="Wibberg D."/>
            <person name="Bekel T."/>
            <person name="Blom J."/>
            <person name="Linke B."/>
            <person name="Neuweger H."/>
            <person name="Stiens M."/>
            <person name="Vorholter F.J."/>
            <person name="Weidner S."/>
            <person name="Goesmann A."/>
            <person name="Puhler A."/>
            <person name="Schluter A."/>
        </authorList>
    </citation>
    <scope>NUCLEOTIDE SEQUENCE [LARGE SCALE GENOMIC DNA]</scope>
    <source>
        <strain evidence="2">SM11</strain>
        <plasmid evidence="2">pSmeSM11b</plasmid>
    </source>
</reference>
<gene>
    <name evidence="1" type="primary">orf116</name>
</gene>